<reference evidence="1" key="5">
    <citation type="journal article" date="2021" name="G3 (Bethesda)">
        <title>Aegilops tauschii genome assembly Aet v5.0 features greater sequence contiguity and improved annotation.</title>
        <authorList>
            <person name="Wang L."/>
            <person name="Zhu T."/>
            <person name="Rodriguez J.C."/>
            <person name="Deal K.R."/>
            <person name="Dubcovsky J."/>
            <person name="McGuire P.E."/>
            <person name="Lux T."/>
            <person name="Spannagl M."/>
            <person name="Mayer K.F.X."/>
            <person name="Baldrich P."/>
            <person name="Meyers B.C."/>
            <person name="Huo N."/>
            <person name="Gu Y.Q."/>
            <person name="Zhou H."/>
            <person name="Devos K.M."/>
            <person name="Bennetzen J.L."/>
            <person name="Unver T."/>
            <person name="Budak H."/>
            <person name="Gulick P.J."/>
            <person name="Galiba G."/>
            <person name="Kalapos B."/>
            <person name="Nelson D.R."/>
            <person name="Li P."/>
            <person name="You F.M."/>
            <person name="Luo M.C."/>
            <person name="Dvorak J."/>
        </authorList>
    </citation>
    <scope>NUCLEOTIDE SEQUENCE [LARGE SCALE GENOMIC DNA]</scope>
    <source>
        <strain evidence="1">cv. AL8/78</strain>
    </source>
</reference>
<organism evidence="1 2">
    <name type="scientific">Aegilops tauschii subsp. strangulata</name>
    <name type="common">Goatgrass</name>
    <dbReference type="NCBI Taxonomy" id="200361"/>
    <lineage>
        <taxon>Eukaryota</taxon>
        <taxon>Viridiplantae</taxon>
        <taxon>Streptophyta</taxon>
        <taxon>Embryophyta</taxon>
        <taxon>Tracheophyta</taxon>
        <taxon>Spermatophyta</taxon>
        <taxon>Magnoliopsida</taxon>
        <taxon>Liliopsida</taxon>
        <taxon>Poales</taxon>
        <taxon>Poaceae</taxon>
        <taxon>BOP clade</taxon>
        <taxon>Pooideae</taxon>
        <taxon>Triticodae</taxon>
        <taxon>Triticeae</taxon>
        <taxon>Triticinae</taxon>
        <taxon>Aegilops</taxon>
    </lineage>
</organism>
<dbReference type="AlphaFoldDB" id="A0A453P3F5"/>
<keyword evidence="2" id="KW-1185">Reference proteome</keyword>
<reference evidence="1" key="3">
    <citation type="journal article" date="2017" name="Nature">
        <title>Genome sequence of the progenitor of the wheat D genome Aegilops tauschii.</title>
        <authorList>
            <person name="Luo M.C."/>
            <person name="Gu Y.Q."/>
            <person name="Puiu D."/>
            <person name="Wang H."/>
            <person name="Twardziok S.O."/>
            <person name="Deal K.R."/>
            <person name="Huo N."/>
            <person name="Zhu T."/>
            <person name="Wang L."/>
            <person name="Wang Y."/>
            <person name="McGuire P.E."/>
            <person name="Liu S."/>
            <person name="Long H."/>
            <person name="Ramasamy R.K."/>
            <person name="Rodriguez J.C."/>
            <person name="Van S.L."/>
            <person name="Yuan L."/>
            <person name="Wang Z."/>
            <person name="Xia Z."/>
            <person name="Xiao L."/>
            <person name="Anderson O.D."/>
            <person name="Ouyang S."/>
            <person name="Liang Y."/>
            <person name="Zimin A.V."/>
            <person name="Pertea G."/>
            <person name="Qi P."/>
            <person name="Bennetzen J.L."/>
            <person name="Dai X."/>
            <person name="Dawson M.W."/>
            <person name="Muller H.G."/>
            <person name="Kugler K."/>
            <person name="Rivarola-Duarte L."/>
            <person name="Spannagl M."/>
            <person name="Mayer K.F.X."/>
            <person name="Lu F.H."/>
            <person name="Bevan M.W."/>
            <person name="Leroy P."/>
            <person name="Li P."/>
            <person name="You F.M."/>
            <person name="Sun Q."/>
            <person name="Liu Z."/>
            <person name="Lyons E."/>
            <person name="Wicker T."/>
            <person name="Salzberg S.L."/>
            <person name="Devos K.M."/>
            <person name="Dvorak J."/>
        </authorList>
    </citation>
    <scope>NUCLEOTIDE SEQUENCE [LARGE SCALE GENOMIC DNA]</scope>
    <source>
        <strain evidence="1">cv. AL8/78</strain>
    </source>
</reference>
<evidence type="ECO:0000313" key="1">
    <source>
        <dbReference type="EnsemblPlants" id="AET6Gv20591600.30"/>
    </source>
</evidence>
<reference evidence="2" key="1">
    <citation type="journal article" date="2014" name="Science">
        <title>Ancient hybridizations among the ancestral genomes of bread wheat.</title>
        <authorList>
            <consortium name="International Wheat Genome Sequencing Consortium,"/>
            <person name="Marcussen T."/>
            <person name="Sandve S.R."/>
            <person name="Heier L."/>
            <person name="Spannagl M."/>
            <person name="Pfeifer M."/>
            <person name="Jakobsen K.S."/>
            <person name="Wulff B.B."/>
            <person name="Steuernagel B."/>
            <person name="Mayer K.F."/>
            <person name="Olsen O.A."/>
        </authorList>
    </citation>
    <scope>NUCLEOTIDE SEQUENCE [LARGE SCALE GENOMIC DNA]</scope>
    <source>
        <strain evidence="2">cv. AL8/78</strain>
    </source>
</reference>
<dbReference type="Gramene" id="AET6Gv20591600.30">
    <property type="protein sequence ID" value="AET6Gv20591600.30"/>
    <property type="gene ID" value="AET6Gv20591600"/>
</dbReference>
<sequence length="32" mass="3962">MFHYFNNREEDIWSLSKQSFLIGVPQFFSHKK</sequence>
<dbReference type="Proteomes" id="UP000015105">
    <property type="component" value="Chromosome 6D"/>
</dbReference>
<name>A0A453P3F5_AEGTS</name>
<protein>
    <submittedName>
        <fullName evidence="1">Uncharacterized protein</fullName>
    </submittedName>
</protein>
<proteinExistence type="predicted"/>
<evidence type="ECO:0000313" key="2">
    <source>
        <dbReference type="Proteomes" id="UP000015105"/>
    </source>
</evidence>
<dbReference type="EnsemblPlants" id="AET6Gv20591600.30">
    <property type="protein sequence ID" value="AET6Gv20591600.30"/>
    <property type="gene ID" value="AET6Gv20591600"/>
</dbReference>
<reference evidence="1" key="4">
    <citation type="submission" date="2019-03" db="UniProtKB">
        <authorList>
            <consortium name="EnsemblPlants"/>
        </authorList>
    </citation>
    <scope>IDENTIFICATION</scope>
</reference>
<reference evidence="2" key="2">
    <citation type="journal article" date="2017" name="Nat. Plants">
        <title>The Aegilops tauschii genome reveals multiple impacts of transposons.</title>
        <authorList>
            <person name="Zhao G."/>
            <person name="Zou C."/>
            <person name="Li K."/>
            <person name="Wang K."/>
            <person name="Li T."/>
            <person name="Gao L."/>
            <person name="Zhang X."/>
            <person name="Wang H."/>
            <person name="Yang Z."/>
            <person name="Liu X."/>
            <person name="Jiang W."/>
            <person name="Mao L."/>
            <person name="Kong X."/>
            <person name="Jiao Y."/>
            <person name="Jia J."/>
        </authorList>
    </citation>
    <scope>NUCLEOTIDE SEQUENCE [LARGE SCALE GENOMIC DNA]</scope>
    <source>
        <strain evidence="2">cv. AL8/78</strain>
    </source>
</reference>
<accession>A0A453P3F5</accession>